<reference evidence="4" key="1">
    <citation type="journal article" date="2015" name="MBio">
        <title>Genome-Resolved Metagenomic Analysis Reveals Roles for Candidate Phyla and Other Microbial Community Members in Biogeochemical Transformations in Oil Reservoirs.</title>
        <authorList>
            <person name="Hu P."/>
            <person name="Tom L."/>
            <person name="Singh A."/>
            <person name="Thomas B.C."/>
            <person name="Baker B.J."/>
            <person name="Piceno Y.M."/>
            <person name="Andersen G.L."/>
            <person name="Banfield J.F."/>
        </authorList>
    </citation>
    <scope>NUCLEOTIDE SEQUENCE [LARGE SCALE GENOMIC DNA]</scope>
</reference>
<gene>
    <name evidence="3" type="ORF">XD93_0942</name>
</gene>
<feature type="coiled-coil region" evidence="1">
    <location>
        <begin position="68"/>
        <end position="123"/>
    </location>
</feature>
<keyword evidence="1" id="KW-0175">Coiled coil</keyword>
<protein>
    <submittedName>
        <fullName evidence="3">Coiled-coil</fullName>
    </submittedName>
</protein>
<feature type="region of interest" description="Disordered" evidence="2">
    <location>
        <begin position="1"/>
        <end position="20"/>
    </location>
</feature>
<dbReference type="Proteomes" id="UP000053904">
    <property type="component" value="Unassembled WGS sequence"/>
</dbReference>
<accession>A0A101HGU2</accession>
<sequence length="189" mass="22315">MKIADLDIDKEDRKRPSPKDRIPMIKEVFELVLGREPSSRELSFYKYGTQDREEIIEKLLNDDEHKELVEKASKVPKLEDKVKDAEHKVVQLTQQIKDMDEESKQIKNLLDEKNREIAILRREKQDPYNFTHSDALRYIKGLTENDRNRVDTETFHSNSNSDRHFTSVSGIQDPQRKSFLDKVYELIKG</sequence>
<feature type="region of interest" description="Disordered" evidence="2">
    <location>
        <begin position="150"/>
        <end position="171"/>
    </location>
</feature>
<evidence type="ECO:0000256" key="2">
    <source>
        <dbReference type="SAM" id="MobiDB-lite"/>
    </source>
</evidence>
<feature type="compositionally biased region" description="Polar residues" evidence="2">
    <location>
        <begin position="155"/>
        <end position="171"/>
    </location>
</feature>
<evidence type="ECO:0000313" key="3">
    <source>
        <dbReference type="EMBL" id="KUK76393.1"/>
    </source>
</evidence>
<name>A0A101HGU2_9BACT</name>
<evidence type="ECO:0000256" key="1">
    <source>
        <dbReference type="SAM" id="Coils"/>
    </source>
</evidence>
<comment type="caution">
    <text evidence="3">The sequence shown here is derived from an EMBL/GenBank/DDBJ whole genome shotgun (WGS) entry which is preliminary data.</text>
</comment>
<dbReference type="AlphaFoldDB" id="A0A101HGU2"/>
<organism evidence="3 4">
    <name type="scientific">candidate division WS6 bacterium 34_10</name>
    <dbReference type="NCBI Taxonomy" id="1641389"/>
    <lineage>
        <taxon>Bacteria</taxon>
        <taxon>Candidatus Dojkabacteria</taxon>
    </lineage>
</organism>
<dbReference type="EMBL" id="LGGO01000158">
    <property type="protein sequence ID" value="KUK76393.1"/>
    <property type="molecule type" value="Genomic_DNA"/>
</dbReference>
<proteinExistence type="predicted"/>
<evidence type="ECO:0000313" key="4">
    <source>
        <dbReference type="Proteomes" id="UP000053904"/>
    </source>
</evidence>